<evidence type="ECO:0000259" key="2">
    <source>
        <dbReference type="Pfam" id="PF13960"/>
    </source>
</evidence>
<dbReference type="InterPro" id="IPR025452">
    <property type="entry name" value="DUF4218"/>
</dbReference>
<organism evidence="3 4">
    <name type="scientific">Centaurea solstitialis</name>
    <name type="common">yellow star-thistle</name>
    <dbReference type="NCBI Taxonomy" id="347529"/>
    <lineage>
        <taxon>Eukaryota</taxon>
        <taxon>Viridiplantae</taxon>
        <taxon>Streptophyta</taxon>
        <taxon>Embryophyta</taxon>
        <taxon>Tracheophyta</taxon>
        <taxon>Spermatophyta</taxon>
        <taxon>Magnoliopsida</taxon>
        <taxon>eudicotyledons</taxon>
        <taxon>Gunneridae</taxon>
        <taxon>Pentapetalae</taxon>
        <taxon>asterids</taxon>
        <taxon>campanulids</taxon>
        <taxon>Asterales</taxon>
        <taxon>Asteraceae</taxon>
        <taxon>Carduoideae</taxon>
        <taxon>Cardueae</taxon>
        <taxon>Centaureinae</taxon>
        <taxon>Centaurea</taxon>
    </lineage>
</organism>
<dbReference type="AlphaFoldDB" id="A0AA38SMQ0"/>
<comment type="caution">
    <text evidence="3">The sequence shown here is derived from an EMBL/GenBank/DDBJ whole genome shotgun (WGS) entry which is preliminary data.</text>
</comment>
<sequence length="536" mass="62611">MKAMNHWTDTSFDQLLEFLGFVLPKDNKLPKSHYEAKKLMKKVGLGYESIHACKNDCCLFWKENEDMQSCPICHESTWKDKDTKGLKVANKVLRYFPLTSRLKRLYSCRHTTKSITWHATGKCTEDGRMRHPVDGTSWKDFDQRYPDFARETRNVRLGLAADGVNPYGNMSLSYSMWSVILTTYNMPRGPLVDELKSLWSYGVQTRDAATNSVFQMRAMLLWTINDFAAHHYLSGWSGQGHLACPTCNANTPSTRVLRKTAYVGHRRFLPHNHKWRNDKKFNGNVETKSCPRKFDETDILVQLNNLPLRTPGKHPSYGGSKASKRKREPNELNWSKQSIFFELEYWSSLQLKYNLDVMHIEKKHTTNARKYLEKLMIRDDLWLKEENGKLLKPHPKFSFTREYKRLFCKFIKGVKLPDGFGSNFKQKASDTEDNISGMKSHDYHIMMQRLMPLGVRGYLDPTISTPIIELSSFFKQICARNLMTRDMENAKEQLIKILCTFEQIYPQAFFDIMIHLVMHLPEEAIQGGPVYMRWMY</sequence>
<protein>
    <recommendedName>
        <fullName evidence="2">DUF4218 domain-containing protein</fullName>
    </recommendedName>
</protein>
<dbReference type="Proteomes" id="UP001172457">
    <property type="component" value="Chromosome 8"/>
</dbReference>
<dbReference type="PANTHER" id="PTHR10775">
    <property type="entry name" value="OS08G0208400 PROTEIN"/>
    <property type="match status" value="1"/>
</dbReference>
<feature type="region of interest" description="Disordered" evidence="1">
    <location>
        <begin position="309"/>
        <end position="329"/>
    </location>
</feature>
<dbReference type="PANTHER" id="PTHR10775:SF185">
    <property type="entry name" value="OS08G0208400 PROTEIN"/>
    <property type="match status" value="1"/>
</dbReference>
<name>A0AA38SMQ0_9ASTR</name>
<evidence type="ECO:0000256" key="1">
    <source>
        <dbReference type="SAM" id="MobiDB-lite"/>
    </source>
</evidence>
<reference evidence="3" key="1">
    <citation type="submission" date="2023-03" db="EMBL/GenBank/DDBJ databases">
        <title>Chromosome-scale reference genome and RAD-based genetic map of yellow starthistle (Centaurea solstitialis) reveal putative structural variation and QTLs associated with invader traits.</title>
        <authorList>
            <person name="Reatini B."/>
            <person name="Cang F.A."/>
            <person name="Jiang Q."/>
            <person name="Mckibben M.T.W."/>
            <person name="Barker M.S."/>
            <person name="Rieseberg L.H."/>
            <person name="Dlugosch K.M."/>
        </authorList>
    </citation>
    <scope>NUCLEOTIDE SEQUENCE</scope>
    <source>
        <strain evidence="3">CAN-66</strain>
        <tissue evidence="3">Leaf</tissue>
    </source>
</reference>
<accession>A0AA38SMQ0</accession>
<gene>
    <name evidence="3" type="ORF">OSB04_031474</name>
</gene>
<keyword evidence="4" id="KW-1185">Reference proteome</keyword>
<dbReference type="Pfam" id="PF13960">
    <property type="entry name" value="DUF4218"/>
    <property type="match status" value="1"/>
</dbReference>
<evidence type="ECO:0000313" key="4">
    <source>
        <dbReference type="Proteomes" id="UP001172457"/>
    </source>
</evidence>
<evidence type="ECO:0000313" key="3">
    <source>
        <dbReference type="EMBL" id="KAJ9538741.1"/>
    </source>
</evidence>
<dbReference type="EMBL" id="JARYMX010000008">
    <property type="protein sequence ID" value="KAJ9538741.1"/>
    <property type="molecule type" value="Genomic_DNA"/>
</dbReference>
<dbReference type="InterPro" id="IPR004242">
    <property type="entry name" value="Transposase_21"/>
</dbReference>
<dbReference type="Pfam" id="PF02992">
    <property type="entry name" value="Transposase_21"/>
    <property type="match status" value="2"/>
</dbReference>
<feature type="domain" description="DUF4218" evidence="2">
    <location>
        <begin position="477"/>
        <end position="536"/>
    </location>
</feature>
<proteinExistence type="predicted"/>